<keyword evidence="2" id="KW-1185">Reference proteome</keyword>
<comment type="caution">
    <text evidence="1">The sequence shown here is derived from an EMBL/GenBank/DDBJ whole genome shotgun (WGS) entry which is preliminary data.</text>
</comment>
<protein>
    <submittedName>
        <fullName evidence="1">Uncharacterized protein</fullName>
    </submittedName>
</protein>
<accession>A0ABR0QUE4</accession>
<gene>
    <name evidence="1" type="ORF">PVK06_005200</name>
</gene>
<reference evidence="1 2" key="1">
    <citation type="submission" date="2023-03" db="EMBL/GenBank/DDBJ databases">
        <title>WGS of Gossypium arboreum.</title>
        <authorList>
            <person name="Yu D."/>
        </authorList>
    </citation>
    <scope>NUCLEOTIDE SEQUENCE [LARGE SCALE GENOMIC DNA]</scope>
    <source>
        <tissue evidence="1">Leaf</tissue>
    </source>
</reference>
<evidence type="ECO:0000313" key="1">
    <source>
        <dbReference type="EMBL" id="KAK5842804.1"/>
    </source>
</evidence>
<organism evidence="1 2">
    <name type="scientific">Gossypium arboreum</name>
    <name type="common">Tree cotton</name>
    <name type="synonym">Gossypium nanking</name>
    <dbReference type="NCBI Taxonomy" id="29729"/>
    <lineage>
        <taxon>Eukaryota</taxon>
        <taxon>Viridiplantae</taxon>
        <taxon>Streptophyta</taxon>
        <taxon>Embryophyta</taxon>
        <taxon>Tracheophyta</taxon>
        <taxon>Spermatophyta</taxon>
        <taxon>Magnoliopsida</taxon>
        <taxon>eudicotyledons</taxon>
        <taxon>Gunneridae</taxon>
        <taxon>Pentapetalae</taxon>
        <taxon>rosids</taxon>
        <taxon>malvids</taxon>
        <taxon>Malvales</taxon>
        <taxon>Malvaceae</taxon>
        <taxon>Malvoideae</taxon>
        <taxon>Gossypium</taxon>
    </lineage>
</organism>
<sequence length="144" mass="16079">MVVSKGVSYHGFIYSDGRKSNLPIVFDASGIDANKLAVPEASLVCLSFRANSQFCVRIKLYAYQYPIDIPCGYFWLAWSSLVLVLKPCWLKRMNKFTVLRYLNFVAENLGVEFFKVGINCIYLFDIEPVGKAVGGVLAFGGQSN</sequence>
<name>A0ABR0QUE4_GOSAR</name>
<dbReference type="EMBL" id="JARKNE010000002">
    <property type="protein sequence ID" value="KAK5842804.1"/>
    <property type="molecule type" value="Genomic_DNA"/>
</dbReference>
<proteinExistence type="predicted"/>
<dbReference type="Proteomes" id="UP001358586">
    <property type="component" value="Chromosome 2"/>
</dbReference>
<evidence type="ECO:0000313" key="2">
    <source>
        <dbReference type="Proteomes" id="UP001358586"/>
    </source>
</evidence>